<organism evidence="1 2">
    <name type="scientific">Rattus norvegicus</name>
    <name type="common">Rat</name>
    <dbReference type="NCBI Taxonomy" id="10116"/>
    <lineage>
        <taxon>Eukaryota</taxon>
        <taxon>Metazoa</taxon>
        <taxon>Chordata</taxon>
        <taxon>Craniata</taxon>
        <taxon>Vertebrata</taxon>
        <taxon>Euteleostomi</taxon>
        <taxon>Mammalia</taxon>
        <taxon>Eutheria</taxon>
        <taxon>Euarchontoglires</taxon>
        <taxon>Glires</taxon>
        <taxon>Rodentia</taxon>
        <taxon>Myomorpha</taxon>
        <taxon>Muroidea</taxon>
        <taxon>Muridae</taxon>
        <taxon>Murinae</taxon>
        <taxon>Rattus</taxon>
    </lineage>
</organism>
<reference evidence="2" key="1">
    <citation type="submission" date="2005-09" db="EMBL/GenBank/DDBJ databases">
        <authorList>
            <person name="Mural R.J."/>
            <person name="Li P.W."/>
            <person name="Adams M.D."/>
            <person name="Amanatides P.G."/>
            <person name="Baden-Tillson H."/>
            <person name="Barnstead M."/>
            <person name="Chin S.H."/>
            <person name="Dew I."/>
            <person name="Evans C.A."/>
            <person name="Ferriera S."/>
            <person name="Flanigan M."/>
            <person name="Fosler C."/>
            <person name="Glodek A."/>
            <person name="Gu Z."/>
            <person name="Holt R.A."/>
            <person name="Jennings D."/>
            <person name="Kraft C.L."/>
            <person name="Lu F."/>
            <person name="Nguyen T."/>
            <person name="Nusskern D.R."/>
            <person name="Pfannkoch C.M."/>
            <person name="Sitter C."/>
            <person name="Sutton G.G."/>
            <person name="Venter J.C."/>
            <person name="Wang Z."/>
            <person name="Woodage T."/>
            <person name="Zheng X.H."/>
            <person name="Zhong F."/>
        </authorList>
    </citation>
    <scope>NUCLEOTIDE SEQUENCE [LARGE SCALE GENOMIC DNA]</scope>
    <source>
        <strain>BN</strain>
        <strain evidence="2">Sprague-Dawley</strain>
    </source>
</reference>
<sequence>MLIGSASQRYMYEHYLRSPFEDFFKDPPVNLFVLVH</sequence>
<gene>
    <name evidence="1" type="ORF">rCG_20252</name>
</gene>
<dbReference type="EMBL" id="CH473985">
    <property type="protein sequence ID" value="EDL95043.1"/>
    <property type="molecule type" value="Genomic_DNA"/>
</dbReference>
<name>A6JH37_RAT</name>
<protein>
    <submittedName>
        <fullName evidence="1">RCG20252</fullName>
    </submittedName>
</protein>
<evidence type="ECO:0000313" key="1">
    <source>
        <dbReference type="EMBL" id="EDL95043.1"/>
    </source>
</evidence>
<evidence type="ECO:0000313" key="2">
    <source>
        <dbReference type="Proteomes" id="UP000234681"/>
    </source>
</evidence>
<accession>A6JH37</accession>
<dbReference type="AlphaFoldDB" id="A6JH37"/>
<proteinExistence type="predicted"/>
<dbReference type="Proteomes" id="UP000234681">
    <property type="component" value="Chromosome 13"/>
</dbReference>